<organism evidence="2">
    <name type="scientific">uncultured Rubrobacteraceae bacterium</name>
    <dbReference type="NCBI Taxonomy" id="349277"/>
    <lineage>
        <taxon>Bacteria</taxon>
        <taxon>Bacillati</taxon>
        <taxon>Actinomycetota</taxon>
        <taxon>Rubrobacteria</taxon>
        <taxon>Rubrobacterales</taxon>
        <taxon>Rubrobacteraceae</taxon>
        <taxon>environmental samples</taxon>
    </lineage>
</organism>
<dbReference type="InterPro" id="IPR011057">
    <property type="entry name" value="Mss4-like_sf"/>
</dbReference>
<reference evidence="2" key="1">
    <citation type="submission" date="2020-02" db="EMBL/GenBank/DDBJ databases">
        <authorList>
            <person name="Meier V. D."/>
        </authorList>
    </citation>
    <scope>NUCLEOTIDE SEQUENCE</scope>
    <source>
        <strain evidence="2">AVDCRST_MAG55</strain>
    </source>
</reference>
<sequence length="148" mass="16124">MPDGVRPPPRGVLRGLRETLRWEKGEPAYYHSSKIARRGFCRGCGTPLTFGYLDSDQAHLAIGGPDEFGRFYPVAHYGSESIVASFFPTTDSRASAWRTARGSWRNGARRGLDEGAGTPGTSGQYAGPLLGDVDRGCPRGLYNSSRRD</sequence>
<name>A0A6J4Q108_9ACTN</name>
<gene>
    <name evidence="2" type="ORF">AVDCRST_MAG55-2567</name>
</gene>
<dbReference type="Gene3D" id="3.90.1590.10">
    <property type="entry name" value="glutathione-dependent formaldehyde- activating enzyme (gfa)"/>
    <property type="match status" value="1"/>
</dbReference>
<evidence type="ECO:0008006" key="3">
    <source>
        <dbReference type="Google" id="ProtNLM"/>
    </source>
</evidence>
<dbReference type="EMBL" id="CADCUZ010000124">
    <property type="protein sequence ID" value="CAA9429744.1"/>
    <property type="molecule type" value="Genomic_DNA"/>
</dbReference>
<dbReference type="AlphaFoldDB" id="A0A6J4Q108"/>
<dbReference type="SUPFAM" id="SSF51316">
    <property type="entry name" value="Mss4-like"/>
    <property type="match status" value="1"/>
</dbReference>
<accession>A0A6J4Q108</accession>
<feature type="region of interest" description="Disordered" evidence="1">
    <location>
        <begin position="106"/>
        <end position="148"/>
    </location>
</feature>
<evidence type="ECO:0000313" key="2">
    <source>
        <dbReference type="EMBL" id="CAA9429744.1"/>
    </source>
</evidence>
<evidence type="ECO:0000256" key="1">
    <source>
        <dbReference type="SAM" id="MobiDB-lite"/>
    </source>
</evidence>
<protein>
    <recommendedName>
        <fullName evidence="3">CENP-V/GFA domain-containing protein</fullName>
    </recommendedName>
</protein>
<proteinExistence type="predicted"/>